<dbReference type="PROSITE" id="PS50926">
    <property type="entry name" value="TRAM"/>
    <property type="match status" value="1"/>
</dbReference>
<dbReference type="GO" id="GO:0005829">
    <property type="term" value="C:cytosol"/>
    <property type="evidence" value="ECO:0007669"/>
    <property type="project" value="TreeGrafter"/>
</dbReference>
<dbReference type="EMBL" id="GGYP01005338">
    <property type="protein sequence ID" value="MDE50109.1"/>
    <property type="molecule type" value="Transcribed_RNA"/>
</dbReference>
<organism evidence="12">
    <name type="scientific">Aceria tosichella</name>
    <name type="common">wheat curl mite</name>
    <dbReference type="NCBI Taxonomy" id="561515"/>
    <lineage>
        <taxon>Eukaryota</taxon>
        <taxon>Metazoa</taxon>
        <taxon>Ecdysozoa</taxon>
        <taxon>Arthropoda</taxon>
        <taxon>Chelicerata</taxon>
        <taxon>Arachnida</taxon>
        <taxon>Acari</taxon>
        <taxon>Acariformes</taxon>
        <taxon>Trombidiformes</taxon>
        <taxon>Prostigmata</taxon>
        <taxon>Eupodina</taxon>
        <taxon>Eriophyoidea</taxon>
        <taxon>Eriophyidae</taxon>
        <taxon>Eriophyinae</taxon>
        <taxon>Aceriini</taxon>
        <taxon>Aceria</taxon>
    </lineage>
</organism>
<dbReference type="GO" id="GO:0005739">
    <property type="term" value="C:mitochondrion"/>
    <property type="evidence" value="ECO:0007669"/>
    <property type="project" value="TreeGrafter"/>
</dbReference>
<feature type="domain" description="Radical SAM core" evidence="11">
    <location>
        <begin position="224"/>
        <end position="487"/>
    </location>
</feature>
<evidence type="ECO:0000256" key="5">
    <source>
        <dbReference type="ARBA" id="ARBA00022723"/>
    </source>
</evidence>
<dbReference type="InterPro" id="IPR038135">
    <property type="entry name" value="Methylthiotransferase_N_sf"/>
</dbReference>
<dbReference type="Pfam" id="PF00919">
    <property type="entry name" value="UPF0004"/>
    <property type="match status" value="1"/>
</dbReference>
<dbReference type="PROSITE" id="PS51449">
    <property type="entry name" value="MTTASE_N"/>
    <property type="match status" value="1"/>
</dbReference>
<keyword evidence="7" id="KW-0411">Iron-sulfur</keyword>
<evidence type="ECO:0000256" key="4">
    <source>
        <dbReference type="ARBA" id="ARBA00022691"/>
    </source>
</evidence>
<dbReference type="AlphaFoldDB" id="A0A6G1SIC2"/>
<dbReference type="InterPro" id="IPR006463">
    <property type="entry name" value="MiaB_methiolase"/>
</dbReference>
<keyword evidence="4" id="KW-0949">S-adenosyl-L-methionine</keyword>
<sequence>MLWYTSKRLVQSIIKTTVKSSSTNSRPDLRHFLRNTPRSQETSSRSQAGITKQTELLCSCDNPNELRKCSKSEKCQYKVDQVPVYVRTYGCQMNESDTKVVTSILQDYGYRIVTDASQAEIQLLMTCAIRESAENKIWAKLRELKRRKGDPIDPLRQVGLLGCMAERLKEKVLETDNSVDIVAGPDAYRDLPRLFAINSMTNEKAINCLLSFDETYSDIRPVTSINEVTSFISITRGCDNLCSYCIVPFTRGRERSRPLPTILDEIMNLMDKGIKEVTLLGQNVNSYRDIDTSPSIIGRPDLNELIKTKETPADGFTTVYKPRQRGITFDILLEEVAKISPELRIRFTSPHPKDFTDDVIDVMARYPNIARCIHLPAQSGSNSVLQKMRRGYTRESYLDLVDRLKTAIPKLAITSDFITGFCGETADDHDQTIDLIKRVKYNFVYVFPYSERTKTTAYHRYDDDVPHETKIERVKEIYALFRDQAAQLNHELIGTTQLVLIESDSLRSTNDWQGRTNQNIKTIVPKRNILDIETNQIRPARPGDYVACRVLDTNAQTLKAEPLIITTQARDGSYLDRQYPGLKQINR</sequence>
<dbReference type="InterPro" id="IPR006638">
    <property type="entry name" value="Elp3/MiaA/NifB-like_rSAM"/>
</dbReference>
<dbReference type="Pfam" id="PF04055">
    <property type="entry name" value="Radical_SAM"/>
    <property type="match status" value="1"/>
</dbReference>
<dbReference type="InterPro" id="IPR002792">
    <property type="entry name" value="TRAM_dom"/>
</dbReference>
<feature type="domain" description="MTTase N-terminal" evidence="10">
    <location>
        <begin position="82"/>
        <end position="200"/>
    </location>
</feature>
<dbReference type="PROSITE" id="PS51918">
    <property type="entry name" value="RADICAL_SAM"/>
    <property type="match status" value="1"/>
</dbReference>
<dbReference type="SFLD" id="SFLDF00273">
    <property type="entry name" value="(dimethylallyl)adenosine_tRNA"/>
    <property type="match status" value="1"/>
</dbReference>
<dbReference type="NCBIfam" id="TIGR00089">
    <property type="entry name" value="MiaB/RimO family radical SAM methylthiotransferase"/>
    <property type="match status" value="1"/>
</dbReference>
<dbReference type="SFLD" id="SFLDF00413">
    <property type="entry name" value="CDK5RAP1"/>
    <property type="match status" value="1"/>
</dbReference>
<dbReference type="InterPro" id="IPR005839">
    <property type="entry name" value="Methylthiotransferase"/>
</dbReference>
<dbReference type="FunFam" id="3.40.50.12160:FF:000003">
    <property type="entry name" value="CDK5 regulatory subunit-associated protein 1"/>
    <property type="match status" value="1"/>
</dbReference>
<protein>
    <submittedName>
        <fullName evidence="12">CDK5 regulatory subunit-associated protein 1</fullName>
    </submittedName>
</protein>
<dbReference type="InterPro" id="IPR007197">
    <property type="entry name" value="rSAM"/>
</dbReference>
<dbReference type="PANTHER" id="PTHR43020:SF2">
    <property type="entry name" value="MITOCHONDRIAL TRNA METHYLTHIOTRANSFERASE CDK5RAP1"/>
    <property type="match status" value="1"/>
</dbReference>
<keyword evidence="3" id="KW-0004">4Fe-4S</keyword>
<accession>A0A6G1SIC2</accession>
<proteinExistence type="inferred from homology"/>
<dbReference type="PROSITE" id="PS01278">
    <property type="entry name" value="MTTASE_RADICAL"/>
    <property type="match status" value="1"/>
</dbReference>
<evidence type="ECO:0000256" key="1">
    <source>
        <dbReference type="ARBA" id="ARBA00001966"/>
    </source>
</evidence>
<dbReference type="SFLD" id="SFLDS00029">
    <property type="entry name" value="Radical_SAM"/>
    <property type="match status" value="1"/>
</dbReference>
<dbReference type="InterPro" id="IPR023404">
    <property type="entry name" value="rSAM_horseshoe"/>
</dbReference>
<gene>
    <name evidence="12" type="primary">Cdk5rap1</name>
    <name evidence="12" type="ORF">g.17841</name>
</gene>
<dbReference type="PANTHER" id="PTHR43020">
    <property type="entry name" value="CDK5 REGULATORY SUBUNIT-ASSOCIATED PROTEIN 1"/>
    <property type="match status" value="1"/>
</dbReference>
<dbReference type="SFLD" id="SFLDG01082">
    <property type="entry name" value="B12-binding_domain_containing"/>
    <property type="match status" value="1"/>
</dbReference>
<evidence type="ECO:0000259" key="10">
    <source>
        <dbReference type="PROSITE" id="PS51449"/>
    </source>
</evidence>
<evidence type="ECO:0000256" key="6">
    <source>
        <dbReference type="ARBA" id="ARBA00023004"/>
    </source>
</evidence>
<keyword evidence="6" id="KW-0408">Iron</keyword>
<dbReference type="InterPro" id="IPR013848">
    <property type="entry name" value="Methylthiotransferase_N"/>
</dbReference>
<reference evidence="12" key="1">
    <citation type="submission" date="2018-10" db="EMBL/GenBank/DDBJ databases">
        <title>Transcriptome assembly of Aceria tosichella (Wheat curl mite) Type 2.</title>
        <authorList>
            <person name="Scully E.D."/>
            <person name="Geib S.M."/>
            <person name="Palmer N.A."/>
            <person name="Gupta A.K."/>
            <person name="Sarath G."/>
            <person name="Tatineni S."/>
        </authorList>
    </citation>
    <scope>NUCLEOTIDE SEQUENCE</scope>
    <source>
        <strain evidence="12">LincolnNE</strain>
    </source>
</reference>
<dbReference type="InterPro" id="IPR020612">
    <property type="entry name" value="Methylthiotransferase_CS"/>
</dbReference>
<evidence type="ECO:0000259" key="11">
    <source>
        <dbReference type="PROSITE" id="PS51918"/>
    </source>
</evidence>
<dbReference type="SFLD" id="SFLDG01061">
    <property type="entry name" value="methylthiotransferase"/>
    <property type="match status" value="1"/>
</dbReference>
<feature type="domain" description="TRAM" evidence="9">
    <location>
        <begin position="490"/>
        <end position="564"/>
    </location>
</feature>
<dbReference type="SMART" id="SM00729">
    <property type="entry name" value="Elp3"/>
    <property type="match status" value="1"/>
</dbReference>
<dbReference type="GO" id="GO:0051539">
    <property type="term" value="F:4 iron, 4 sulfur cluster binding"/>
    <property type="evidence" value="ECO:0007669"/>
    <property type="project" value="UniProtKB-KW"/>
</dbReference>
<dbReference type="Gene3D" id="3.40.50.12160">
    <property type="entry name" value="Methylthiotransferase, N-terminal domain"/>
    <property type="match status" value="1"/>
</dbReference>
<evidence type="ECO:0000256" key="8">
    <source>
        <dbReference type="SAM" id="MobiDB-lite"/>
    </source>
</evidence>
<keyword evidence="5" id="KW-0479">Metal-binding</keyword>
<evidence type="ECO:0000313" key="12">
    <source>
        <dbReference type="EMBL" id="MDE50109.1"/>
    </source>
</evidence>
<evidence type="ECO:0000256" key="2">
    <source>
        <dbReference type="ARBA" id="ARBA00009815"/>
    </source>
</evidence>
<comment type="similarity">
    <text evidence="2">Belongs to the methylthiotransferase family. MiaB subfamily.</text>
</comment>
<dbReference type="Gene3D" id="3.80.30.20">
    <property type="entry name" value="tm_1862 like domain"/>
    <property type="match status" value="1"/>
</dbReference>
<evidence type="ECO:0000256" key="7">
    <source>
        <dbReference type="ARBA" id="ARBA00023014"/>
    </source>
</evidence>
<feature type="compositionally biased region" description="Polar residues" evidence="8">
    <location>
        <begin position="36"/>
        <end position="48"/>
    </location>
</feature>
<feature type="region of interest" description="Disordered" evidence="8">
    <location>
        <begin position="20"/>
        <end position="48"/>
    </location>
</feature>
<dbReference type="Pfam" id="PF01938">
    <property type="entry name" value="TRAM"/>
    <property type="match status" value="1"/>
</dbReference>
<name>A0A6G1SIC2_9ACAR</name>
<dbReference type="SUPFAM" id="SSF102114">
    <property type="entry name" value="Radical SAM enzymes"/>
    <property type="match status" value="1"/>
</dbReference>
<dbReference type="InterPro" id="IPR058240">
    <property type="entry name" value="rSAM_sf"/>
</dbReference>
<comment type="cofactor">
    <cofactor evidence="1">
        <name>[4Fe-4S] cluster</name>
        <dbReference type="ChEBI" id="CHEBI:49883"/>
    </cofactor>
</comment>
<dbReference type="FunFam" id="3.80.30.20:FF:000001">
    <property type="entry name" value="tRNA-2-methylthio-N(6)-dimethylallyladenosine synthase 2"/>
    <property type="match status" value="1"/>
</dbReference>
<evidence type="ECO:0000256" key="3">
    <source>
        <dbReference type="ARBA" id="ARBA00022485"/>
    </source>
</evidence>
<evidence type="ECO:0000259" key="9">
    <source>
        <dbReference type="PROSITE" id="PS50926"/>
    </source>
</evidence>
<dbReference type="CDD" id="cd01335">
    <property type="entry name" value="Radical_SAM"/>
    <property type="match status" value="1"/>
</dbReference>
<dbReference type="GO" id="GO:0035597">
    <property type="term" value="F:tRNA-2-methylthio-N(6)-dimethylallyladenosine(37) synthase activity"/>
    <property type="evidence" value="ECO:0007669"/>
    <property type="project" value="TreeGrafter"/>
</dbReference>
<dbReference type="GO" id="GO:0046872">
    <property type="term" value="F:metal ion binding"/>
    <property type="evidence" value="ECO:0007669"/>
    <property type="project" value="UniProtKB-KW"/>
</dbReference>